<organism evidence="4 5">
    <name type="scientific">Marinifilum caeruleilacunae</name>
    <dbReference type="NCBI Taxonomy" id="2499076"/>
    <lineage>
        <taxon>Bacteria</taxon>
        <taxon>Pseudomonadati</taxon>
        <taxon>Bacteroidota</taxon>
        <taxon>Bacteroidia</taxon>
        <taxon>Marinilabiliales</taxon>
        <taxon>Marinifilaceae</taxon>
    </lineage>
</organism>
<feature type="domain" description="FecR protein" evidence="2">
    <location>
        <begin position="188"/>
        <end position="281"/>
    </location>
</feature>
<gene>
    <name evidence="4" type="ORF">ELS83_07230</name>
</gene>
<keyword evidence="1" id="KW-0812">Transmembrane</keyword>
<dbReference type="RefSeq" id="WP_171594884.1">
    <property type="nucleotide sequence ID" value="NZ_RZNH01000009.1"/>
</dbReference>
<sequence>MNISEEHIINLLSQYCKGELGVEAQEELIQILKDPEGKKQFARYHKIYQEGRSEAFLKQLNQEAAWQKISARTRKVKILQLAKRKPEHWLPYAAAIVIFALVGYFLIDDSLKRVDYTAQYNFEELVDVEGEEAMLQMADGSVVNLQEKQQLELAEADGTKIYKDSTNSIRYTQNTDANKTALLYNKVFVPKGGEYQLSLGDGSLVILNADSELKFPTQFDPNKREVYLKGEAFFQIAHHSKAPFVVHAYDSKVKVLGTQFNVSAYRDQEFIATTLVKGSVQVDNLGRSALLKRGEQSKIYRGKEEIAVKQVDTDLYTSWIHGVYEFENTELQYIMAQLSRWYNVKFFFEKEAYKSIRFTGAIERENSFEYALQLIGKVADVHFAIRDGCVVVGKK</sequence>
<dbReference type="InterPro" id="IPR012373">
    <property type="entry name" value="Ferrdict_sens_TM"/>
</dbReference>
<proteinExistence type="predicted"/>
<evidence type="ECO:0000313" key="5">
    <source>
        <dbReference type="Proteomes" id="UP000732105"/>
    </source>
</evidence>
<dbReference type="Gene3D" id="2.60.120.1440">
    <property type="match status" value="1"/>
</dbReference>
<accession>A0ABX1WU45</accession>
<feature type="domain" description="Protein FecR C-terminal" evidence="3">
    <location>
        <begin position="324"/>
        <end position="391"/>
    </location>
</feature>
<feature type="transmembrane region" description="Helical" evidence="1">
    <location>
        <begin position="89"/>
        <end position="107"/>
    </location>
</feature>
<dbReference type="InterPro" id="IPR006860">
    <property type="entry name" value="FecR"/>
</dbReference>
<protein>
    <submittedName>
        <fullName evidence="4">DUF4974 domain-containing protein</fullName>
    </submittedName>
</protein>
<keyword evidence="5" id="KW-1185">Reference proteome</keyword>
<comment type="caution">
    <text evidence="4">The sequence shown here is derived from an EMBL/GenBank/DDBJ whole genome shotgun (WGS) entry which is preliminary data.</text>
</comment>
<reference evidence="4 5" key="1">
    <citation type="submission" date="2018-12" db="EMBL/GenBank/DDBJ databases">
        <title>Marinifilum JC070 sp. nov., a marine bacterium isolated from Yongle Blue Hole in the South China Sea.</title>
        <authorList>
            <person name="Fu T."/>
        </authorList>
    </citation>
    <scope>NUCLEOTIDE SEQUENCE [LARGE SCALE GENOMIC DNA]</scope>
    <source>
        <strain evidence="4 5">JC070</strain>
    </source>
</reference>
<dbReference type="PANTHER" id="PTHR30273">
    <property type="entry name" value="PERIPLASMIC SIGNAL SENSOR AND SIGMA FACTOR ACTIVATOR FECR-RELATED"/>
    <property type="match status" value="1"/>
</dbReference>
<dbReference type="Proteomes" id="UP000732105">
    <property type="component" value="Unassembled WGS sequence"/>
</dbReference>
<dbReference type="Gene3D" id="3.55.50.30">
    <property type="match status" value="1"/>
</dbReference>
<name>A0ABX1WU45_9BACT</name>
<evidence type="ECO:0000256" key="1">
    <source>
        <dbReference type="SAM" id="Phobius"/>
    </source>
</evidence>
<dbReference type="Pfam" id="PF04773">
    <property type="entry name" value="FecR"/>
    <property type="match status" value="1"/>
</dbReference>
<dbReference type="PANTHER" id="PTHR30273:SF2">
    <property type="entry name" value="PROTEIN FECR"/>
    <property type="match status" value="1"/>
</dbReference>
<dbReference type="Pfam" id="PF16344">
    <property type="entry name" value="FecR_C"/>
    <property type="match status" value="1"/>
</dbReference>
<evidence type="ECO:0000259" key="2">
    <source>
        <dbReference type="Pfam" id="PF04773"/>
    </source>
</evidence>
<evidence type="ECO:0000313" key="4">
    <source>
        <dbReference type="EMBL" id="NOU59607.1"/>
    </source>
</evidence>
<dbReference type="EMBL" id="RZNH01000009">
    <property type="protein sequence ID" value="NOU59607.1"/>
    <property type="molecule type" value="Genomic_DNA"/>
</dbReference>
<dbReference type="InterPro" id="IPR032508">
    <property type="entry name" value="FecR_C"/>
</dbReference>
<keyword evidence="1" id="KW-1133">Transmembrane helix</keyword>
<evidence type="ECO:0000259" key="3">
    <source>
        <dbReference type="Pfam" id="PF16344"/>
    </source>
</evidence>
<keyword evidence="1" id="KW-0472">Membrane</keyword>